<organism evidence="1 2">
    <name type="scientific">Nocardiopsis coralli</name>
    <dbReference type="NCBI Taxonomy" id="2772213"/>
    <lineage>
        <taxon>Bacteria</taxon>
        <taxon>Bacillati</taxon>
        <taxon>Actinomycetota</taxon>
        <taxon>Actinomycetes</taxon>
        <taxon>Streptosporangiales</taxon>
        <taxon>Nocardiopsidaceae</taxon>
        <taxon>Nocardiopsis</taxon>
    </lineage>
</organism>
<dbReference type="Proteomes" id="UP000806528">
    <property type="component" value="Unassembled WGS sequence"/>
</dbReference>
<keyword evidence="2" id="KW-1185">Reference proteome</keyword>
<dbReference type="RefSeq" id="WP_193122409.1">
    <property type="nucleotide sequence ID" value="NZ_JADBGI010000011.1"/>
</dbReference>
<accession>A0ABR9P7I6</accession>
<gene>
    <name evidence="1" type="ORF">IDM40_13820</name>
</gene>
<name>A0ABR9P7I6_9ACTN</name>
<reference evidence="1 2" key="1">
    <citation type="submission" date="2020-09" db="EMBL/GenBank/DDBJ databases">
        <title>Diversity and distribution of actinomycetes associated with coral in the coast of Hainan.</title>
        <authorList>
            <person name="Li F."/>
        </authorList>
    </citation>
    <scope>NUCLEOTIDE SEQUENCE [LARGE SCALE GENOMIC DNA]</scope>
    <source>
        <strain evidence="1 2">HNM0947</strain>
    </source>
</reference>
<evidence type="ECO:0000313" key="1">
    <source>
        <dbReference type="EMBL" id="MBE2999777.1"/>
    </source>
</evidence>
<comment type="caution">
    <text evidence="1">The sequence shown here is derived from an EMBL/GenBank/DDBJ whole genome shotgun (WGS) entry which is preliminary data.</text>
</comment>
<dbReference type="EMBL" id="JADBGI010000011">
    <property type="protein sequence ID" value="MBE2999777.1"/>
    <property type="molecule type" value="Genomic_DNA"/>
</dbReference>
<evidence type="ECO:0000313" key="2">
    <source>
        <dbReference type="Proteomes" id="UP000806528"/>
    </source>
</evidence>
<protein>
    <submittedName>
        <fullName evidence="1">Uncharacterized protein</fullName>
    </submittedName>
</protein>
<sequence>MTDTTMTTGSIAGFDVPFVHTRDLGATWSGLIGVTAGTSGKPSNGLPHLLKLAGEYPGQGLQGPARVNDLCTVAGTGTRVSESGALARERGERVIDLVEATPRYGAPGQCPRRNSGPAE</sequence>
<proteinExistence type="predicted"/>